<gene>
    <name evidence="3" type="ORF">JZ786_21900</name>
</gene>
<evidence type="ECO:0000259" key="2">
    <source>
        <dbReference type="PROSITE" id="PS51272"/>
    </source>
</evidence>
<dbReference type="KEGG" id="afx:JZ786_21900"/>
<dbReference type="EMBL" id="CP071182">
    <property type="protein sequence ID" value="QSO47034.1"/>
    <property type="molecule type" value="Genomic_DNA"/>
</dbReference>
<sequence length="766" mass="81774">MRKRFRTLPAGALVLTTIGISGLVTAPTALANVGTPPKLSAGQAEQIAIKTFSIPSTYALQSESYNNNMSVTQPAAYSLNYQSTDPSKSGQSINVTIDANTGTVLNYNRPSGDNQFVFPAPVSAGQAEQIANRWAQKLYPLQVPSVKALPLTPTAGSLVGPTQYTYSYERVVRGIPAPFNGFSITIDQNGNLVAVSDNWTNLVFPSPTNVLSQSQANSIYQKALDLHLEYQSVYHTNGKPTTELVYQGAPQFYLNWWGQQFNGTSVIEFPVINAATGQVVDATGSTYRPAKYSLPKPLVPGGPTSLQDPKSVHWTEQQALDYAQKLFGITGSDTLASVSQYTNGSADTTWNFSWQTVNHINIQVSIDAKYGFVTSFNQYPMQPENPAANKEAKLTQAQADATVTAFVKKLYADDTGALAVVQNPGPVNKSSGFNSSYQIVSLVAGIPDQTHSGNVSIDPQTGQIQSLWMNNFEPSTSSFPVPSKALSQSQAVQRWMDARPLRLQYLETQPEVAAKLGSISTKGTNSGGQRPQVLLTFAPTAGPGSSGQFNAITGVFETSAKSPYTGVIHDIRGVVGAAQIQLLVDRELMMVDSQGDVHPNQTMTHSALLKLVVDALGLQGHYNQQLLATTAAKSALANVPQNSPDYQEIGSAYSMGWIPTKETFQPNAPTTRDYAAQILARALGFTPLLTHPKAFQLSATDAGSISSSHFAADALAATLGMIPLQNGAFHPNNDITLADTAVAVVQAAVIAGEEGQPYPPGPRPLG</sequence>
<protein>
    <submittedName>
        <fullName evidence="3">PepSY domain-containing protein</fullName>
    </submittedName>
</protein>
<reference evidence="3 4" key="1">
    <citation type="submission" date="2021-02" db="EMBL/GenBank/DDBJ databases">
        <title>Alicyclobacillus curvatus sp. nov. and Alicyclobacillus mengziensis sp. nov., two acidophilic bacteria isolated from acid mine drainage.</title>
        <authorList>
            <person name="Huang Y."/>
        </authorList>
    </citation>
    <scope>NUCLEOTIDE SEQUENCE [LARGE SCALE GENOMIC DNA]</scope>
    <source>
        <strain evidence="3 4">S30H14</strain>
    </source>
</reference>
<evidence type="ECO:0000313" key="4">
    <source>
        <dbReference type="Proteomes" id="UP000663505"/>
    </source>
</evidence>
<feature type="chain" id="PRO_5040949477" evidence="1">
    <location>
        <begin position="32"/>
        <end position="766"/>
    </location>
</feature>
<name>A0A9X7VXV4_9BACL</name>
<dbReference type="PROSITE" id="PS51272">
    <property type="entry name" value="SLH"/>
    <property type="match status" value="1"/>
</dbReference>
<feature type="signal peptide" evidence="1">
    <location>
        <begin position="1"/>
        <end position="31"/>
    </location>
</feature>
<organism evidence="3 4">
    <name type="scientific">Alicyclobacillus mengziensis</name>
    <dbReference type="NCBI Taxonomy" id="2931921"/>
    <lineage>
        <taxon>Bacteria</taxon>
        <taxon>Bacillati</taxon>
        <taxon>Bacillota</taxon>
        <taxon>Bacilli</taxon>
        <taxon>Bacillales</taxon>
        <taxon>Alicyclobacillaceae</taxon>
        <taxon>Alicyclobacillus</taxon>
    </lineage>
</organism>
<dbReference type="Pfam" id="PF16244">
    <property type="entry name" value="DUF4901"/>
    <property type="match status" value="2"/>
</dbReference>
<dbReference type="Proteomes" id="UP000663505">
    <property type="component" value="Chromosome"/>
</dbReference>
<evidence type="ECO:0000313" key="3">
    <source>
        <dbReference type="EMBL" id="QSO47034.1"/>
    </source>
</evidence>
<dbReference type="AlphaFoldDB" id="A0A9X7VXV4"/>
<keyword evidence="1" id="KW-0732">Signal</keyword>
<dbReference type="InterPro" id="IPR032599">
    <property type="entry name" value="YcdB/YcdC_rep_domain"/>
</dbReference>
<dbReference type="RefSeq" id="WP_206656398.1">
    <property type="nucleotide sequence ID" value="NZ_CP071182.1"/>
</dbReference>
<dbReference type="InterPro" id="IPR001119">
    <property type="entry name" value="SLH_dom"/>
</dbReference>
<feature type="domain" description="SLH" evidence="2">
    <location>
        <begin position="632"/>
        <end position="693"/>
    </location>
</feature>
<evidence type="ECO:0000256" key="1">
    <source>
        <dbReference type="SAM" id="SignalP"/>
    </source>
</evidence>
<proteinExistence type="predicted"/>
<keyword evidence="4" id="KW-1185">Reference proteome</keyword>
<accession>A0A9X7VXV4</accession>